<gene>
    <name evidence="1" type="ORF">LAMI_0H09670G</name>
</gene>
<dbReference type="AlphaFoldDB" id="A0A1G4KGH2"/>
<proteinExistence type="predicted"/>
<dbReference type="EMBL" id="LT598468">
    <property type="protein sequence ID" value="SCV03626.1"/>
    <property type="molecule type" value="Genomic_DNA"/>
</dbReference>
<accession>A0A1G4KGH2</accession>
<organism evidence="1 2">
    <name type="scientific">Lachancea mirantina</name>
    <dbReference type="NCBI Taxonomy" id="1230905"/>
    <lineage>
        <taxon>Eukaryota</taxon>
        <taxon>Fungi</taxon>
        <taxon>Dikarya</taxon>
        <taxon>Ascomycota</taxon>
        <taxon>Saccharomycotina</taxon>
        <taxon>Saccharomycetes</taxon>
        <taxon>Saccharomycetales</taxon>
        <taxon>Saccharomycetaceae</taxon>
        <taxon>Lachancea</taxon>
    </lineage>
</organism>
<evidence type="ECO:0000313" key="2">
    <source>
        <dbReference type="Proteomes" id="UP000191024"/>
    </source>
</evidence>
<dbReference type="OrthoDB" id="5563539at2759"/>
<keyword evidence="2" id="KW-1185">Reference proteome</keyword>
<dbReference type="Proteomes" id="UP000191024">
    <property type="component" value="Chromosome H"/>
</dbReference>
<evidence type="ECO:0000313" key="1">
    <source>
        <dbReference type="EMBL" id="SCV03626.1"/>
    </source>
</evidence>
<protein>
    <submittedName>
        <fullName evidence="1">LAMI_0H09670g1_1</fullName>
    </submittedName>
</protein>
<reference evidence="2" key="1">
    <citation type="submission" date="2016-03" db="EMBL/GenBank/DDBJ databases">
        <authorList>
            <person name="Devillers H."/>
        </authorList>
    </citation>
    <scope>NUCLEOTIDE SEQUENCE [LARGE SCALE GENOMIC DNA]</scope>
</reference>
<sequence>MNSLDDLVLVRRNLQLFDNVSNLQKPAIDYFHHDFGVHTTLAMPHAWFLLASMGKHRVLRLPSCSPDDVFDYDLYLERLHHCLWRRWSMEQRYCVRDKLDPLDINWNKELDVTVLYGPDLTGSCPTPGASAGALAPLPYRDSAYMNGSGDLLSSSASSDKSSLFDATPVKSCLKNSEPARTRKNLHFKNSVKRRDIDLLGRSSEQDVCINDLDCKYLEFSKEFLDELYQTSDSDSDSDFI</sequence>
<name>A0A1G4KGH2_9SACH</name>